<gene>
    <name evidence="2" type="ORF">C3942_18770</name>
</gene>
<accession>A0A2S5TBK3</accession>
<name>A0A2S5TBK3_9GAMM</name>
<dbReference type="OrthoDB" id="7000272at2"/>
<dbReference type="AlphaFoldDB" id="A0A2S5TBK3"/>
<feature type="signal peptide" evidence="1">
    <location>
        <begin position="1"/>
        <end position="27"/>
    </location>
</feature>
<dbReference type="Proteomes" id="UP000238220">
    <property type="component" value="Unassembled WGS sequence"/>
</dbReference>
<organism evidence="2 3">
    <name type="scientific">Solimonas fluminis</name>
    <dbReference type="NCBI Taxonomy" id="2086571"/>
    <lineage>
        <taxon>Bacteria</taxon>
        <taxon>Pseudomonadati</taxon>
        <taxon>Pseudomonadota</taxon>
        <taxon>Gammaproteobacteria</taxon>
        <taxon>Nevskiales</taxon>
        <taxon>Nevskiaceae</taxon>
        <taxon>Solimonas</taxon>
    </lineage>
</organism>
<keyword evidence="3" id="KW-1185">Reference proteome</keyword>
<dbReference type="EMBL" id="PSNW01000013">
    <property type="protein sequence ID" value="PPE72360.1"/>
    <property type="molecule type" value="Genomic_DNA"/>
</dbReference>
<evidence type="ECO:0000256" key="1">
    <source>
        <dbReference type="SAM" id="SignalP"/>
    </source>
</evidence>
<protein>
    <submittedName>
        <fullName evidence="2">DUF1302 domain-containing protein</fullName>
    </submittedName>
</protein>
<comment type="caution">
    <text evidence="2">The sequence shown here is derived from an EMBL/GenBank/DDBJ whole genome shotgun (WGS) entry which is preliminary data.</text>
</comment>
<proteinExistence type="predicted"/>
<keyword evidence="1" id="KW-0732">Signal</keyword>
<dbReference type="Pfam" id="PF06980">
    <property type="entry name" value="DUF1302"/>
    <property type="match status" value="1"/>
</dbReference>
<evidence type="ECO:0000313" key="3">
    <source>
        <dbReference type="Proteomes" id="UP000238220"/>
    </source>
</evidence>
<evidence type="ECO:0000313" key="2">
    <source>
        <dbReference type="EMBL" id="PPE72360.1"/>
    </source>
</evidence>
<reference evidence="2 3" key="1">
    <citation type="submission" date="2018-02" db="EMBL/GenBank/DDBJ databases">
        <title>Genome sequencing of Solimonas sp. HR-BB.</title>
        <authorList>
            <person name="Lee Y."/>
            <person name="Jeon C.O."/>
        </authorList>
    </citation>
    <scope>NUCLEOTIDE SEQUENCE [LARGE SCALE GENOMIC DNA]</scope>
    <source>
        <strain evidence="2 3">HR-BB</strain>
    </source>
</reference>
<sequence>MASAPLRRAALPALALSGLLAATPTLALNLSLFDGQVEGVLNTAITVGGAWRMQDRSDDLVGKSNLDPDLCNKQYQQCQSLFRDQLYPSQRLANAPGQYSMRNDDGNLNYDKGDIVQGVAKVTQDINLTWGEFGFFARWLAFYDFVNNDFTEYHPNRITRENVAEVGYAGDDEISNRYFANKRVYGPGGVVRNKRNDGEALRQIGTDLQWLDANIYGRLPVWGDKEISFKIGRQTINWGESTLLVIGSINQAQPVNANNLYRVGFQVEEVFTPIASVFASMDLFENATLEAYYQLEWQPVEAPAPGSYFGFADIGTNNAVMNANLSFGGSAEDPDRAYRGDSAATQTGYLDNPLTLVTPTSATVLRNKDKEARDSGQYGVAFKYYAENFNAGTEFGFYFMNYHSKLPYVSFMSTDASCARREGNARGIDVTNTLQYIEACADNPVFTNGLAIVDPESPATQLLNDALPLFARPGILNDLGLTQNPVGGLVDLLRALPTFLLGGDPNATGTSRSAVALDTARIFFEYPEDLKMYGISFNTTVGDYSIQGEVAYRPDQPLQVAIADLSLAAAGPTLTRCHDPNLNCAGSTAGGQGYDENGDQIHYNPSDFLDQNGNNPYHDTVNILLGHGPGSARAFPNFVIPYRGGVVGENAPNSYIRGYEEFDTFQFNLGFTQVLGATDNPIGADQVQLVGEFGAVWIPDLPALDQLQIEAPGVFTSATAGADGSGFVLKDPSLPHNAQTNPWVPVGGQQQACSTNPTCSYGPDGLRFNPHQADLDDFVDKFSWGYRIISIIKYESVAPGISLQPFIIWSHDVNGTGPGPAENFVKGRKSVLANLETRYKEAISFTVGYGWFFGGGDNNLYSDRDFAQAFVRYQF</sequence>
<dbReference type="RefSeq" id="WP_104231909.1">
    <property type="nucleotide sequence ID" value="NZ_PSNW01000013.1"/>
</dbReference>
<dbReference type="InterPro" id="IPR010727">
    <property type="entry name" value="DUF1302"/>
</dbReference>
<feature type="chain" id="PRO_5015697001" evidence="1">
    <location>
        <begin position="28"/>
        <end position="875"/>
    </location>
</feature>